<proteinExistence type="predicted"/>
<evidence type="ECO:0008006" key="2">
    <source>
        <dbReference type="Google" id="ProtNLM"/>
    </source>
</evidence>
<dbReference type="RefSeq" id="WP_338612128.1">
    <property type="nucleotide sequence ID" value="NZ_CP095328.1"/>
</dbReference>
<dbReference type="InterPro" id="IPR007833">
    <property type="entry name" value="Capsule_polysaccharide_synth"/>
</dbReference>
<evidence type="ECO:0000313" key="1">
    <source>
        <dbReference type="EMBL" id="XAG42906.1"/>
    </source>
</evidence>
<name>A0AAU6TCP2_9GAMM</name>
<sequence length="407" mass="46194">MRFEIVGRQGVCSLSIAELPSSGYLLAGMGNYSQLILQRLQEMQRPLPVALIDTMTSDCSEKFGLPVIDMTQASQHDLSIIIGSSPYDYEQEVMTKLRQHGCHRLVALEPEEILPPLLDPLADSLADTETWPVLLLVCMLDHHVQQLASLMTWLHQRQILCRVVRSYDAHAIMAIPPSRLLGAIIWNGTPAYYDSVKQYLQDIGKRYLYAELGFFPQREHVYLDRQGVNLGRCMGLMPCQKDDAEQELVRVRERLLGGRLWVPGDAVLVPLQIATDTNVRLYSNYGGKMQQFIDDVIRDHGNERLLFKPHPLDPLGDTYDFHGREIVSGDFMTLALSSKFICGINSSTLFEARLVGIPVHFYGRSLLSECPDEQEVMLQMVQNQFRVDGRDLVRKIGPYMQQFGIEI</sequence>
<dbReference type="GO" id="GO:0000271">
    <property type="term" value="P:polysaccharide biosynthetic process"/>
    <property type="evidence" value="ECO:0007669"/>
    <property type="project" value="InterPro"/>
</dbReference>
<dbReference type="Pfam" id="PF05159">
    <property type="entry name" value="Capsule_synth"/>
    <property type="match status" value="1"/>
</dbReference>
<dbReference type="EMBL" id="CP095328">
    <property type="protein sequence ID" value="XAG42906.1"/>
    <property type="molecule type" value="Genomic_DNA"/>
</dbReference>
<gene>
    <name evidence="1" type="ORF">MRK42_07975</name>
</gene>
<dbReference type="AlphaFoldDB" id="A0AAU6TCP2"/>
<organism evidence="1">
    <name type="scientific">Aeromonas sp. 19NY04SH05-1</name>
    <dbReference type="NCBI Taxonomy" id="2920537"/>
    <lineage>
        <taxon>Bacteria</taxon>
        <taxon>Pseudomonadati</taxon>
        <taxon>Pseudomonadota</taxon>
        <taxon>Gammaproteobacteria</taxon>
        <taxon>Aeromonadales</taxon>
        <taxon>Aeromonadaceae</taxon>
        <taxon>Aeromonas</taxon>
    </lineage>
</organism>
<protein>
    <recommendedName>
        <fullName evidence="2">Capsular biosynthesis protein</fullName>
    </recommendedName>
</protein>
<dbReference type="GO" id="GO:0015774">
    <property type="term" value="P:polysaccharide transport"/>
    <property type="evidence" value="ECO:0007669"/>
    <property type="project" value="InterPro"/>
</dbReference>
<reference evidence="1" key="1">
    <citation type="submission" date="2022-03" db="EMBL/GenBank/DDBJ databases">
        <title>Sea Food Isolates.</title>
        <authorList>
            <person name="Li C."/>
        </authorList>
    </citation>
    <scope>NUCLEOTIDE SEQUENCE</scope>
    <source>
        <strain evidence="1">19NY04SH05-1</strain>
    </source>
</reference>
<accession>A0AAU6TCP2</accession>